<feature type="active site" description="Proton donor/acceptor" evidence="8">
    <location>
        <position position="191"/>
    </location>
</feature>
<evidence type="ECO:0000256" key="3">
    <source>
        <dbReference type="ARBA" id="ARBA00022857"/>
    </source>
</evidence>
<dbReference type="PROSITE" id="PS00487">
    <property type="entry name" value="IMP_DH_GMP_RED"/>
    <property type="match status" value="1"/>
</dbReference>
<feature type="binding site" evidence="8 10">
    <location>
        <position position="184"/>
    </location>
    <ligand>
        <name>K(+)</name>
        <dbReference type="ChEBI" id="CHEBI:29103"/>
    </ligand>
</feature>
<dbReference type="CDD" id="cd00381">
    <property type="entry name" value="IMPDH"/>
    <property type="match status" value="1"/>
</dbReference>
<dbReference type="InterPro" id="IPR013785">
    <property type="entry name" value="Aldolase_TIM"/>
</dbReference>
<feature type="binding site" evidence="8">
    <location>
        <position position="192"/>
    </location>
    <ligand>
        <name>K(+)</name>
        <dbReference type="ChEBI" id="CHEBI:29103"/>
    </ligand>
</feature>
<evidence type="ECO:0000256" key="8">
    <source>
        <dbReference type="HAMAP-Rule" id="MF_03195"/>
    </source>
</evidence>
<protein>
    <recommendedName>
        <fullName evidence="8">GMP reductase</fullName>
        <shortName evidence="8">GMPR</shortName>
        <ecNumber evidence="8">1.7.1.7</ecNumber>
    </recommendedName>
    <alternativeName>
        <fullName evidence="8">Guanosine 5'-monophosphate oxidoreductase</fullName>
        <shortName evidence="8">Guanosine monophosphate reductase</shortName>
    </alternativeName>
</protein>
<evidence type="ECO:0000256" key="2">
    <source>
        <dbReference type="ARBA" id="ARBA00022723"/>
    </source>
</evidence>
<dbReference type="InterPro" id="IPR001093">
    <property type="entry name" value="IMP_DH_GMPRt"/>
</dbReference>
<dbReference type="FunFam" id="3.20.20.70:FF:000012">
    <property type="entry name" value="GMP reductase"/>
    <property type="match status" value="1"/>
</dbReference>
<reference evidence="16" key="1">
    <citation type="submission" date="2017-02" db="UniProtKB">
        <authorList>
            <consortium name="WormBaseParasite"/>
        </authorList>
    </citation>
    <scope>IDENTIFICATION</scope>
</reference>
<reference evidence="13 15" key="2">
    <citation type="submission" date="2018-11" db="EMBL/GenBank/DDBJ databases">
        <authorList>
            <consortium name="Pathogen Informatics"/>
        </authorList>
    </citation>
    <scope>NUCLEOTIDE SEQUENCE [LARGE SCALE GENOMIC DNA]</scope>
</reference>
<keyword evidence="3 8" id="KW-0521">NADP</keyword>
<feature type="binding site" description="in other chain" evidence="8">
    <location>
        <position position="78"/>
    </location>
    <ligand>
        <name>NADP(+)</name>
        <dbReference type="ChEBI" id="CHEBI:58349"/>
        <note>ligand shared between two neighboring subunits</note>
    </ligand>
</feature>
<evidence type="ECO:0000256" key="1">
    <source>
        <dbReference type="ARBA" id="ARBA00022631"/>
    </source>
</evidence>
<dbReference type="PIRSF" id="PIRSF000235">
    <property type="entry name" value="GMP_reductase"/>
    <property type="match status" value="1"/>
</dbReference>
<comment type="similarity">
    <text evidence="8">Belongs to the IMPDH/GMPR family. GuaC type 1 subfamily.</text>
</comment>
<feature type="binding site" evidence="8">
    <location>
        <begin position="317"/>
        <end position="320"/>
    </location>
    <ligand>
        <name>NADP(+)</name>
        <dbReference type="ChEBI" id="CHEBI:58349"/>
        <note>ligand shared between two neighboring subunits</note>
    </ligand>
</feature>
<dbReference type="PANTHER" id="PTHR43170">
    <property type="entry name" value="GMP REDUCTASE"/>
    <property type="match status" value="1"/>
</dbReference>
<feature type="binding site" description="in other chain" evidence="8">
    <location>
        <begin position="288"/>
        <end position="289"/>
    </location>
    <ligand>
        <name>NADP(+)</name>
        <dbReference type="ChEBI" id="CHEBI:58349"/>
        <note>ligand shared between two neighboring subunits</note>
    </ligand>
</feature>
<comment type="catalytic activity">
    <reaction evidence="7 8 11">
        <text>IMP + NH4(+) + NADP(+) = GMP + NADPH + 2 H(+)</text>
        <dbReference type="Rhea" id="RHEA:17185"/>
        <dbReference type="ChEBI" id="CHEBI:15378"/>
        <dbReference type="ChEBI" id="CHEBI:28938"/>
        <dbReference type="ChEBI" id="CHEBI:57783"/>
        <dbReference type="ChEBI" id="CHEBI:58053"/>
        <dbReference type="ChEBI" id="CHEBI:58115"/>
        <dbReference type="ChEBI" id="CHEBI:58349"/>
        <dbReference type="EC" id="1.7.1.7"/>
    </reaction>
</comment>
<comment type="subunit">
    <text evidence="8">Homotetramer.</text>
</comment>
<feature type="binding site" evidence="8">
    <location>
        <begin position="222"/>
        <end position="224"/>
    </location>
    <ligand>
        <name>GMP</name>
        <dbReference type="ChEBI" id="CHEBI:58115"/>
    </ligand>
</feature>
<evidence type="ECO:0000256" key="10">
    <source>
        <dbReference type="PIRSR" id="PIRSR000235-3"/>
    </source>
</evidence>
<feature type="active site" description="Thioimidate intermediate" evidence="8 9">
    <location>
        <position position="189"/>
    </location>
</feature>
<dbReference type="Gene3D" id="3.20.20.70">
    <property type="entry name" value="Aldolase class I"/>
    <property type="match status" value="1"/>
</dbReference>
<feature type="binding site" description="in other chain" evidence="8">
    <location>
        <begin position="132"/>
        <end position="134"/>
    </location>
    <ligand>
        <name>NADP(+)</name>
        <dbReference type="ChEBI" id="CHEBI:58349"/>
        <note>ligand shared between two neighboring subunits</note>
    </ligand>
</feature>
<keyword evidence="15" id="KW-1185">Reference proteome</keyword>
<dbReference type="EC" id="1.7.1.7" evidence="8"/>
<dbReference type="OrthoDB" id="418595at2759"/>
<dbReference type="HAMAP" id="MF_00596">
    <property type="entry name" value="GMP_reduct_type1"/>
    <property type="match status" value="1"/>
</dbReference>
<feature type="domain" description="IMP dehydrogenase/GMP reductase" evidence="12">
    <location>
        <begin position="10"/>
        <end position="341"/>
    </location>
</feature>
<dbReference type="STRING" id="318479.A0A0N4UHY8"/>
<keyword evidence="4 8" id="KW-0630">Potassium</keyword>
<feature type="binding site" evidence="8 10">
    <location>
        <position position="186"/>
    </location>
    <ligand>
        <name>K(+)</name>
        <dbReference type="ChEBI" id="CHEBI:29103"/>
    </ligand>
</feature>
<dbReference type="EMBL" id="UYYG01000028">
    <property type="protein sequence ID" value="VDN51692.1"/>
    <property type="molecule type" value="Genomic_DNA"/>
</dbReference>
<evidence type="ECO:0000313" key="13">
    <source>
        <dbReference type="EMBL" id="VDN51692.1"/>
    </source>
</evidence>
<evidence type="ECO:0000256" key="11">
    <source>
        <dbReference type="RuleBase" id="RU003929"/>
    </source>
</evidence>
<evidence type="ECO:0000313" key="16">
    <source>
        <dbReference type="WBParaSite" id="DME_0000719401-mRNA-1"/>
    </source>
</evidence>
<evidence type="ECO:0000256" key="9">
    <source>
        <dbReference type="PIRSR" id="PIRSR000235-1"/>
    </source>
</evidence>
<accession>A0A0N4UHY8</accession>
<dbReference type="InterPro" id="IPR050139">
    <property type="entry name" value="GMP_reductase"/>
</dbReference>
<keyword evidence="5 8" id="KW-0560">Oxidoreductase</keyword>
<dbReference type="GO" id="GO:0006163">
    <property type="term" value="P:purine nucleotide metabolic process"/>
    <property type="evidence" value="ECO:0007669"/>
    <property type="project" value="UniProtKB-UniRule"/>
</dbReference>
<dbReference type="PANTHER" id="PTHR43170:SF5">
    <property type="entry name" value="GMP REDUCTASE"/>
    <property type="match status" value="1"/>
</dbReference>
<evidence type="ECO:0000256" key="5">
    <source>
        <dbReference type="ARBA" id="ARBA00023002"/>
    </source>
</evidence>
<feature type="binding site" description="in other chain" evidence="8">
    <location>
        <begin position="183"/>
        <end position="184"/>
    </location>
    <ligand>
        <name>NADP(+)</name>
        <dbReference type="ChEBI" id="CHEBI:58349"/>
        <note>ligand shared between two neighboring subunits</note>
    </ligand>
</feature>
<dbReference type="InterPro" id="IPR015875">
    <property type="entry name" value="IMP_DH/GMP_Rdtase_CS"/>
</dbReference>
<dbReference type="GO" id="GO:0006144">
    <property type="term" value="P:purine nucleobase metabolic process"/>
    <property type="evidence" value="ECO:0007669"/>
    <property type="project" value="UniProtKB-KW"/>
</dbReference>
<keyword evidence="1 8" id="KW-0659">Purine metabolism</keyword>
<evidence type="ECO:0000313" key="14">
    <source>
        <dbReference type="Proteomes" id="UP000038040"/>
    </source>
</evidence>
<dbReference type="Proteomes" id="UP000038040">
    <property type="component" value="Unplaced"/>
</dbReference>
<dbReference type="GO" id="GO:1902560">
    <property type="term" value="C:GMP reductase complex"/>
    <property type="evidence" value="ECO:0007669"/>
    <property type="project" value="InterPro"/>
</dbReference>
<dbReference type="AlphaFoldDB" id="A0A0N4UHY8"/>
<dbReference type="GO" id="GO:0046872">
    <property type="term" value="F:metal ion binding"/>
    <property type="evidence" value="ECO:0007669"/>
    <property type="project" value="UniProtKB-KW"/>
</dbReference>
<keyword evidence="2 8" id="KW-0479">Metal-binding</keyword>
<dbReference type="NCBIfam" id="NF003470">
    <property type="entry name" value="PRK05096.1"/>
    <property type="match status" value="1"/>
</dbReference>
<dbReference type="Pfam" id="PF00478">
    <property type="entry name" value="IMPDH"/>
    <property type="match status" value="1"/>
</dbReference>
<feature type="binding site" evidence="8">
    <location>
        <begin position="271"/>
        <end position="273"/>
    </location>
    <ligand>
        <name>GMP</name>
        <dbReference type="ChEBI" id="CHEBI:58115"/>
    </ligand>
</feature>
<proteinExistence type="inferred from homology"/>
<dbReference type="SMART" id="SM01240">
    <property type="entry name" value="IMPDH"/>
    <property type="match status" value="1"/>
</dbReference>
<sequence length="361" mass="39794">MPRIEYELKLDFKDVLLRPKRSTLKSRADVDLTREFVFRNSKKKYEGIPVVASNMDTVGTFEMAEELSKHLLFTTIHKHYTVEQWLDFTRRNSNNLKVFSQIAVSTGIADNDWTKLNAICNEISALEYICIDVANGYSESFVDFIRKVRETFPNQTILAGNVVTGEMVEELILTGADIVKVGIGPGSVCTTRRKAGVGYPQLSAVLECADASHGLNGHVMSDGGCTNSGDVAKAFGAGADFVMIGGLFAGHAQCGGKIFEKDGKKYKLFYGMSSDTAMRKYHGGVAEYRASEGKTVTIPYRGDVSKTIQDILGGLRSACTYTGSIKLKELSKRATFIRVNQQLNDQYTGLEIPIQSPYINI</sequence>
<feature type="binding site" description="in other chain" evidence="8">
    <location>
        <position position="272"/>
    </location>
    <ligand>
        <name>NADP(+)</name>
        <dbReference type="ChEBI" id="CHEBI:58349"/>
        <note>ligand shared between two neighboring subunits</note>
    </ligand>
</feature>
<evidence type="ECO:0000256" key="4">
    <source>
        <dbReference type="ARBA" id="ARBA00022958"/>
    </source>
</evidence>
<feature type="binding site" evidence="8">
    <location>
        <position position="189"/>
    </location>
    <ligand>
        <name>K(+)</name>
        <dbReference type="ChEBI" id="CHEBI:29103"/>
    </ligand>
</feature>
<dbReference type="Proteomes" id="UP000274756">
    <property type="component" value="Unassembled WGS sequence"/>
</dbReference>
<dbReference type="WBParaSite" id="DME_0000719401-mRNA-1">
    <property type="protein sequence ID" value="DME_0000719401-mRNA-1"/>
    <property type="gene ID" value="DME_0000719401"/>
</dbReference>
<gene>
    <name evidence="13" type="ORF">DME_LOCUS1665</name>
</gene>
<dbReference type="NCBIfam" id="TIGR01305">
    <property type="entry name" value="GMP_reduct_1"/>
    <property type="match status" value="1"/>
</dbReference>
<dbReference type="InterPro" id="IPR005993">
    <property type="entry name" value="GMPR"/>
</dbReference>
<feature type="binding site" evidence="8">
    <location>
        <begin position="245"/>
        <end position="246"/>
    </location>
    <ligand>
        <name>GMP</name>
        <dbReference type="ChEBI" id="CHEBI:58115"/>
    </ligand>
</feature>
<dbReference type="GO" id="GO:0003920">
    <property type="term" value="F:GMP reductase activity"/>
    <property type="evidence" value="ECO:0007669"/>
    <property type="project" value="UniProtKB-UniRule"/>
</dbReference>
<name>A0A0N4UHY8_DRAME</name>
<comment type="function">
    <text evidence="6 8 11">Catalyzes the irreversible NADPH-dependent deamination of GMP to IMP. It functions in the conversion of nucleobase, nucleoside and nucleotide derivatives of G to A nucleotides, and in maintaining the intracellular balance of A and G nucleotides.</text>
</comment>
<evidence type="ECO:0000259" key="12">
    <source>
        <dbReference type="Pfam" id="PF00478"/>
    </source>
</evidence>
<feature type="binding site" evidence="8">
    <location>
        <begin position="289"/>
        <end position="293"/>
    </location>
    <ligand>
        <name>GMP</name>
        <dbReference type="ChEBI" id="CHEBI:58115"/>
    </ligand>
</feature>
<evidence type="ECO:0000313" key="15">
    <source>
        <dbReference type="Proteomes" id="UP000274756"/>
    </source>
</evidence>
<feature type="binding site" evidence="8">
    <location>
        <begin position="26"/>
        <end position="27"/>
    </location>
    <ligand>
        <name>NADP(+)</name>
        <dbReference type="ChEBI" id="CHEBI:58349"/>
        <note>ligand shared between two neighboring subunits</note>
    </ligand>
</feature>
<evidence type="ECO:0000256" key="7">
    <source>
        <dbReference type="ARBA" id="ARBA00048616"/>
    </source>
</evidence>
<evidence type="ECO:0000256" key="6">
    <source>
        <dbReference type="ARBA" id="ARBA00037691"/>
    </source>
</evidence>
<organism evidence="14 16">
    <name type="scientific">Dracunculus medinensis</name>
    <name type="common">Guinea worm</name>
    <dbReference type="NCBI Taxonomy" id="318479"/>
    <lineage>
        <taxon>Eukaryota</taxon>
        <taxon>Metazoa</taxon>
        <taxon>Ecdysozoa</taxon>
        <taxon>Nematoda</taxon>
        <taxon>Chromadorea</taxon>
        <taxon>Rhabditida</taxon>
        <taxon>Spirurina</taxon>
        <taxon>Dracunculoidea</taxon>
        <taxon>Dracunculidae</taxon>
        <taxon>Dracunculus</taxon>
    </lineage>
</organism>
<dbReference type="SUPFAM" id="SSF51412">
    <property type="entry name" value="Inosine monophosphate dehydrogenase (IMPDH)"/>
    <property type="match status" value="1"/>
</dbReference>